<feature type="domain" description="VanZ-like" evidence="2">
    <location>
        <begin position="4"/>
        <end position="112"/>
    </location>
</feature>
<comment type="caution">
    <text evidence="3">The sequence shown here is derived from an EMBL/GenBank/DDBJ whole genome shotgun (WGS) entry which is preliminary data.</text>
</comment>
<accession>A0A4Y3QFU5</accession>
<feature type="transmembrane region" description="Helical" evidence="1">
    <location>
        <begin position="99"/>
        <end position="119"/>
    </location>
</feature>
<gene>
    <name evidence="3" type="ORF">MTE01_00710</name>
</gene>
<proteinExistence type="predicted"/>
<protein>
    <recommendedName>
        <fullName evidence="2">VanZ-like domain-containing protein</fullName>
    </recommendedName>
</protein>
<dbReference type="EMBL" id="BJML01000001">
    <property type="protein sequence ID" value="GEB44126.1"/>
    <property type="molecule type" value="Genomic_DNA"/>
</dbReference>
<evidence type="ECO:0000256" key="1">
    <source>
        <dbReference type="SAM" id="Phobius"/>
    </source>
</evidence>
<dbReference type="InterPro" id="IPR006976">
    <property type="entry name" value="VanZ-like"/>
</dbReference>
<keyword evidence="1" id="KW-0472">Membrane</keyword>
<dbReference type="Pfam" id="PF04892">
    <property type="entry name" value="VanZ"/>
    <property type="match status" value="1"/>
</dbReference>
<feature type="transmembrane region" description="Helical" evidence="1">
    <location>
        <begin position="44"/>
        <end position="62"/>
    </location>
</feature>
<reference evidence="3 4" key="1">
    <citation type="submission" date="2019-06" db="EMBL/GenBank/DDBJ databases">
        <title>Whole genome shotgun sequence of Microbacterium testaceum NBRC 12675.</title>
        <authorList>
            <person name="Hosoyama A."/>
            <person name="Uohara A."/>
            <person name="Ohji S."/>
            <person name="Ichikawa N."/>
        </authorList>
    </citation>
    <scope>NUCLEOTIDE SEQUENCE [LARGE SCALE GENOMIC DNA]</scope>
    <source>
        <strain evidence="3 4">NBRC 12675</strain>
    </source>
</reference>
<name>A0A4Y3QFU5_MICTE</name>
<keyword evidence="1" id="KW-1133">Transmembrane helix</keyword>
<dbReference type="AlphaFoldDB" id="A0A4Y3QFU5"/>
<evidence type="ECO:0000313" key="4">
    <source>
        <dbReference type="Proteomes" id="UP000319525"/>
    </source>
</evidence>
<evidence type="ECO:0000313" key="3">
    <source>
        <dbReference type="EMBL" id="GEB44126.1"/>
    </source>
</evidence>
<evidence type="ECO:0000259" key="2">
    <source>
        <dbReference type="Pfam" id="PF04892"/>
    </source>
</evidence>
<sequence>MAAAYLAALGIIVLWPDHLDRNAGAAYAVLYDLLPAVTPRTMDFGLNIVLFIPFGIVLGALLHGHPWRVVGIAWLVPLLVEIVQGLFLPGRTSSAADVVANAVGGLVGAFAMTATRRILLHRRTRRRR</sequence>
<keyword evidence="1" id="KW-0812">Transmembrane</keyword>
<feature type="transmembrane region" description="Helical" evidence="1">
    <location>
        <begin position="69"/>
        <end position="87"/>
    </location>
</feature>
<dbReference type="Proteomes" id="UP000319525">
    <property type="component" value="Unassembled WGS sequence"/>
</dbReference>
<organism evidence="3 4">
    <name type="scientific">Microbacterium testaceum</name>
    <name type="common">Aureobacterium testaceum</name>
    <name type="synonym">Brevibacterium testaceum</name>
    <dbReference type="NCBI Taxonomy" id="2033"/>
    <lineage>
        <taxon>Bacteria</taxon>
        <taxon>Bacillati</taxon>
        <taxon>Actinomycetota</taxon>
        <taxon>Actinomycetes</taxon>
        <taxon>Micrococcales</taxon>
        <taxon>Microbacteriaceae</taxon>
        <taxon>Microbacterium</taxon>
    </lineage>
</organism>